<protein>
    <submittedName>
        <fullName evidence="1">Uncharacterized protein</fullName>
    </submittedName>
</protein>
<name>A0A9X0AHN3_9HELO</name>
<dbReference type="AlphaFoldDB" id="A0A9X0AHN3"/>
<sequence>MSSWAIFPPQWQLNLRSTRHTYITSTNLTSLPHFHLFTTPSILLLLPPPKSWSPHLIILSSLPPSIFSFSFSFPLPFNFQFQRMIPHFSIFYASSITYYSKFSKDNGSAAAPPLGWLGVSG</sequence>
<dbReference type="Proteomes" id="UP001152300">
    <property type="component" value="Unassembled WGS sequence"/>
</dbReference>
<dbReference type="EMBL" id="JAPEIS010000010">
    <property type="protein sequence ID" value="KAJ8062393.1"/>
    <property type="molecule type" value="Genomic_DNA"/>
</dbReference>
<evidence type="ECO:0000313" key="2">
    <source>
        <dbReference type="Proteomes" id="UP001152300"/>
    </source>
</evidence>
<evidence type="ECO:0000313" key="1">
    <source>
        <dbReference type="EMBL" id="KAJ8062393.1"/>
    </source>
</evidence>
<gene>
    <name evidence="1" type="ORF">OCU04_008934</name>
</gene>
<organism evidence="1 2">
    <name type="scientific">Sclerotinia nivalis</name>
    <dbReference type="NCBI Taxonomy" id="352851"/>
    <lineage>
        <taxon>Eukaryota</taxon>
        <taxon>Fungi</taxon>
        <taxon>Dikarya</taxon>
        <taxon>Ascomycota</taxon>
        <taxon>Pezizomycotina</taxon>
        <taxon>Leotiomycetes</taxon>
        <taxon>Helotiales</taxon>
        <taxon>Sclerotiniaceae</taxon>
        <taxon>Sclerotinia</taxon>
    </lineage>
</organism>
<comment type="caution">
    <text evidence="1">The sequence shown here is derived from an EMBL/GenBank/DDBJ whole genome shotgun (WGS) entry which is preliminary data.</text>
</comment>
<keyword evidence="2" id="KW-1185">Reference proteome</keyword>
<accession>A0A9X0AHN3</accession>
<reference evidence="1" key="1">
    <citation type="submission" date="2022-11" db="EMBL/GenBank/DDBJ databases">
        <title>Genome Resource of Sclerotinia nivalis Strain SnTB1, a Plant Pathogen Isolated from American Ginseng.</title>
        <authorList>
            <person name="Fan S."/>
        </authorList>
    </citation>
    <scope>NUCLEOTIDE SEQUENCE</scope>
    <source>
        <strain evidence="1">SnTB1</strain>
    </source>
</reference>
<proteinExistence type="predicted"/>